<dbReference type="Gene3D" id="3.20.20.150">
    <property type="entry name" value="Divalent-metal-dependent TIM barrel enzymes"/>
    <property type="match status" value="1"/>
</dbReference>
<dbReference type="AlphaFoldDB" id="A0A7W8E751"/>
<proteinExistence type="predicted"/>
<protein>
    <submittedName>
        <fullName evidence="2">Sugar phosphate isomerase/epimerase</fullName>
    </submittedName>
</protein>
<name>A0A7W8E751_9BACT</name>
<dbReference type="InterPro" id="IPR036237">
    <property type="entry name" value="Xyl_isomerase-like_sf"/>
</dbReference>
<dbReference type="InterPro" id="IPR006311">
    <property type="entry name" value="TAT_signal"/>
</dbReference>
<organism evidence="2 3">
    <name type="scientific">Granulicella mallensis</name>
    <dbReference type="NCBI Taxonomy" id="940614"/>
    <lineage>
        <taxon>Bacteria</taxon>
        <taxon>Pseudomonadati</taxon>
        <taxon>Acidobacteriota</taxon>
        <taxon>Terriglobia</taxon>
        <taxon>Terriglobales</taxon>
        <taxon>Acidobacteriaceae</taxon>
        <taxon>Granulicella</taxon>
    </lineage>
</organism>
<dbReference type="Proteomes" id="UP000584867">
    <property type="component" value="Unassembled WGS sequence"/>
</dbReference>
<reference evidence="2 3" key="1">
    <citation type="submission" date="2020-08" db="EMBL/GenBank/DDBJ databases">
        <title>Genomic Encyclopedia of Type Strains, Phase IV (KMG-V): Genome sequencing to study the core and pangenomes of soil and plant-associated prokaryotes.</title>
        <authorList>
            <person name="Whitman W."/>
        </authorList>
    </citation>
    <scope>NUCLEOTIDE SEQUENCE [LARGE SCALE GENOMIC DNA]</scope>
    <source>
        <strain evidence="2 3">X5P3</strain>
    </source>
</reference>
<dbReference type="RefSeq" id="WP_184252465.1">
    <property type="nucleotide sequence ID" value="NZ_JACHIO010000001.1"/>
</dbReference>
<dbReference type="EMBL" id="JACHIO010000001">
    <property type="protein sequence ID" value="MBB5061938.1"/>
    <property type="molecule type" value="Genomic_DNA"/>
</dbReference>
<dbReference type="PANTHER" id="PTHR12110">
    <property type="entry name" value="HYDROXYPYRUVATE ISOMERASE"/>
    <property type="match status" value="1"/>
</dbReference>
<keyword evidence="2" id="KW-0413">Isomerase</keyword>
<gene>
    <name evidence="2" type="ORF">HDF15_000263</name>
</gene>
<dbReference type="PROSITE" id="PS51318">
    <property type="entry name" value="TAT"/>
    <property type="match status" value="1"/>
</dbReference>
<comment type="caution">
    <text evidence="2">The sequence shown here is derived from an EMBL/GenBank/DDBJ whole genome shotgun (WGS) entry which is preliminary data.</text>
</comment>
<dbReference type="Pfam" id="PF01261">
    <property type="entry name" value="AP_endonuc_2"/>
    <property type="match status" value="1"/>
</dbReference>
<dbReference type="PANTHER" id="PTHR12110:SF41">
    <property type="entry name" value="INOSOSE DEHYDRATASE"/>
    <property type="match status" value="1"/>
</dbReference>
<accession>A0A7W8E751</accession>
<evidence type="ECO:0000259" key="1">
    <source>
        <dbReference type="Pfam" id="PF01261"/>
    </source>
</evidence>
<dbReference type="InterPro" id="IPR013022">
    <property type="entry name" value="Xyl_isomerase-like_TIM-brl"/>
</dbReference>
<dbReference type="SUPFAM" id="SSF51658">
    <property type="entry name" value="Xylose isomerase-like"/>
    <property type="match status" value="1"/>
</dbReference>
<evidence type="ECO:0000313" key="2">
    <source>
        <dbReference type="EMBL" id="MBB5061938.1"/>
    </source>
</evidence>
<feature type="domain" description="Xylose isomerase-like TIM barrel" evidence="1">
    <location>
        <begin position="61"/>
        <end position="299"/>
    </location>
</feature>
<dbReference type="GO" id="GO:0016853">
    <property type="term" value="F:isomerase activity"/>
    <property type="evidence" value="ECO:0007669"/>
    <property type="project" value="UniProtKB-KW"/>
</dbReference>
<evidence type="ECO:0000313" key="3">
    <source>
        <dbReference type="Proteomes" id="UP000584867"/>
    </source>
</evidence>
<sequence length="303" mass="33665">MQQTRRTFLKGAACSLPGIAVATSNSHGWAAPLGLPVGLQLYSVRDQLAKDFAGTLKQIGAIGYREVEAAGFYNHTPSQVKQAMADAELHCVSGHYSYKDLSPATDKIFAFHEELGCHYVICSFPGFRDPSRAAGLSFADQVRAFTVEDMRWTADQLNKIGEKARKFGLQVGYHNHTMEFAPQNGVVPFDAMIAEADSNLVIFELDCGWVKVGGGDPIAYLKKYPTRFSMLHIKDFKRSNKPADVVNPPPPAELGRGTENYLPIFEAARAAHIKHYFVEQEGFNMPPMDSLRIDFEYVKNLRT</sequence>
<dbReference type="InterPro" id="IPR050312">
    <property type="entry name" value="IolE/XylAMocC-like"/>
</dbReference>